<dbReference type="InterPro" id="IPR002575">
    <property type="entry name" value="Aminoglycoside_PTrfase"/>
</dbReference>
<dbReference type="OrthoDB" id="4858284at2759"/>
<dbReference type="SUPFAM" id="SSF56112">
    <property type="entry name" value="Protein kinase-like (PK-like)"/>
    <property type="match status" value="1"/>
</dbReference>
<dbReference type="InterPro" id="IPR011009">
    <property type="entry name" value="Kinase-like_dom_sf"/>
</dbReference>
<gene>
    <name evidence="2" type="ORF">SPI_01240</name>
</gene>
<proteinExistence type="predicted"/>
<dbReference type="Gene3D" id="3.90.1200.10">
    <property type="match status" value="1"/>
</dbReference>
<reference evidence="2 3" key="1">
    <citation type="journal article" date="2016" name="Genome Biol. Evol.">
        <title>Divergent and convergent evolution of fungal pathogenicity.</title>
        <authorList>
            <person name="Shang Y."/>
            <person name="Xiao G."/>
            <person name="Zheng P."/>
            <person name="Cen K."/>
            <person name="Zhan S."/>
            <person name="Wang C."/>
        </authorList>
    </citation>
    <scope>NUCLEOTIDE SEQUENCE [LARGE SCALE GENOMIC DNA]</scope>
    <source>
        <strain evidence="2 3">RCEF 264</strain>
    </source>
</reference>
<evidence type="ECO:0000313" key="3">
    <source>
        <dbReference type="Proteomes" id="UP000076874"/>
    </source>
</evidence>
<dbReference type="EMBL" id="AZHD01000002">
    <property type="protein sequence ID" value="OAA66664.1"/>
    <property type="molecule type" value="Genomic_DNA"/>
</dbReference>
<dbReference type="CDD" id="cd05120">
    <property type="entry name" value="APH_ChoK_like"/>
    <property type="match status" value="1"/>
</dbReference>
<feature type="domain" description="Aminoglycoside phosphotransferase" evidence="1">
    <location>
        <begin position="3"/>
        <end position="204"/>
    </location>
</feature>
<dbReference type="AlphaFoldDB" id="A0A162L738"/>
<accession>A0A162L738</accession>
<organism evidence="2 3">
    <name type="scientific">Niveomyces insectorum RCEF 264</name>
    <dbReference type="NCBI Taxonomy" id="1081102"/>
    <lineage>
        <taxon>Eukaryota</taxon>
        <taxon>Fungi</taxon>
        <taxon>Dikarya</taxon>
        <taxon>Ascomycota</taxon>
        <taxon>Pezizomycotina</taxon>
        <taxon>Sordariomycetes</taxon>
        <taxon>Hypocreomycetidae</taxon>
        <taxon>Hypocreales</taxon>
        <taxon>Cordycipitaceae</taxon>
        <taxon>Niveomyces</taxon>
    </lineage>
</organism>
<dbReference type="GO" id="GO:0016301">
    <property type="term" value="F:kinase activity"/>
    <property type="evidence" value="ECO:0007669"/>
    <property type="project" value="UniProtKB-KW"/>
</dbReference>
<evidence type="ECO:0000313" key="2">
    <source>
        <dbReference type="EMBL" id="OAA66664.1"/>
    </source>
</evidence>
<sequence>MLNEGRALQIVKQNTSIPVPKVYCSFKHRGRVYILMERLPGRSLSDDWVFRSDESKAKILAQLRLMITELRRVPRPPPRDGVDNAAVVSGIDGGQFYDGNLPKKRFWGPFTTVKDFHRELRGGLIHVPDEYTEERFTELRKLVALHESYVASCPPVLTHGDLSANNILADGDTVTGVIDWETAAWMPAYWEYTNAWHVNPYNPYWQEEVGKFLDEWPQELEMEKLRRKFFDQY</sequence>
<name>A0A162L738_9HYPO</name>
<evidence type="ECO:0000259" key="1">
    <source>
        <dbReference type="Pfam" id="PF01636"/>
    </source>
</evidence>
<dbReference type="Pfam" id="PF01636">
    <property type="entry name" value="APH"/>
    <property type="match status" value="1"/>
</dbReference>
<dbReference type="Proteomes" id="UP000076874">
    <property type="component" value="Unassembled WGS sequence"/>
</dbReference>
<protein>
    <submittedName>
        <fullName evidence="2">Protein kinase-like domain protein</fullName>
    </submittedName>
</protein>
<dbReference type="PANTHER" id="PTHR21310">
    <property type="entry name" value="AMINOGLYCOSIDE PHOSPHOTRANSFERASE-RELATED-RELATED"/>
    <property type="match status" value="1"/>
</dbReference>
<keyword evidence="2" id="KW-0418">Kinase</keyword>
<dbReference type="PANTHER" id="PTHR21310:SF55">
    <property type="entry name" value="AMINOGLYCOSIDE PHOSPHOTRANSFERASE DOMAIN-CONTAINING PROTEIN"/>
    <property type="match status" value="1"/>
</dbReference>
<keyword evidence="2" id="KW-0808">Transferase</keyword>
<comment type="caution">
    <text evidence="2">The sequence shown here is derived from an EMBL/GenBank/DDBJ whole genome shotgun (WGS) entry which is preliminary data.</text>
</comment>
<keyword evidence="3" id="KW-1185">Reference proteome</keyword>
<dbReference type="InterPro" id="IPR051678">
    <property type="entry name" value="AGP_Transferase"/>
</dbReference>
<dbReference type="STRING" id="1081102.A0A162L738"/>